<dbReference type="InterPro" id="IPR032675">
    <property type="entry name" value="LRR_dom_sf"/>
</dbReference>
<evidence type="ECO:0000256" key="2">
    <source>
        <dbReference type="ARBA" id="ARBA00022729"/>
    </source>
</evidence>
<dbReference type="Pfam" id="PF01462">
    <property type="entry name" value="LRRNT"/>
    <property type="match status" value="1"/>
</dbReference>
<keyword evidence="6" id="KW-1185">Reference proteome</keyword>
<feature type="chain" id="PRO_5040340146" description="LRRNT domain-containing protein" evidence="3">
    <location>
        <begin position="24"/>
        <end position="66"/>
    </location>
</feature>
<dbReference type="InterPro" id="IPR000372">
    <property type="entry name" value="LRRNT"/>
</dbReference>
<evidence type="ECO:0000313" key="5">
    <source>
        <dbReference type="EMBL" id="CAH1985572.1"/>
    </source>
</evidence>
<evidence type="ECO:0000256" key="3">
    <source>
        <dbReference type="SAM" id="SignalP"/>
    </source>
</evidence>
<evidence type="ECO:0000259" key="4">
    <source>
        <dbReference type="SMART" id="SM00013"/>
    </source>
</evidence>
<dbReference type="PROSITE" id="PS51257">
    <property type="entry name" value="PROKAR_LIPOPROTEIN"/>
    <property type="match status" value="1"/>
</dbReference>
<dbReference type="OrthoDB" id="1600340at2759"/>
<comment type="caution">
    <text evidence="5">The sequence shown here is derived from an EMBL/GenBank/DDBJ whole genome shotgun (WGS) entry which is preliminary data.</text>
</comment>
<dbReference type="Proteomes" id="UP001152888">
    <property type="component" value="Unassembled WGS sequence"/>
</dbReference>
<dbReference type="EMBL" id="CAKOFQ010006983">
    <property type="protein sequence ID" value="CAH1985572.1"/>
    <property type="molecule type" value="Genomic_DNA"/>
</dbReference>
<dbReference type="AlphaFoldDB" id="A0A9P0KYN5"/>
<proteinExistence type="predicted"/>
<dbReference type="SMART" id="SM00013">
    <property type="entry name" value="LRRNT"/>
    <property type="match status" value="1"/>
</dbReference>
<evidence type="ECO:0000256" key="1">
    <source>
        <dbReference type="ARBA" id="ARBA00022614"/>
    </source>
</evidence>
<evidence type="ECO:0000313" key="6">
    <source>
        <dbReference type="Proteomes" id="UP001152888"/>
    </source>
</evidence>
<dbReference type="Gene3D" id="3.80.10.10">
    <property type="entry name" value="Ribonuclease Inhibitor"/>
    <property type="match status" value="1"/>
</dbReference>
<name>A0A9P0KYN5_ACAOB</name>
<reference evidence="5" key="1">
    <citation type="submission" date="2022-03" db="EMBL/GenBank/DDBJ databases">
        <authorList>
            <person name="Sayadi A."/>
        </authorList>
    </citation>
    <scope>NUCLEOTIDE SEQUENCE</scope>
</reference>
<accession>A0A9P0KYN5</accession>
<keyword evidence="1" id="KW-0433">Leucine-rich repeat</keyword>
<sequence>MRSQWTAVVLLSSVACLVAFAVGEEHFYTQGGRCPRPCTCVGTAVDCSRRGLANVPRGIPLDTERL</sequence>
<gene>
    <name evidence="5" type="ORF">ACAOBT_LOCUS16757</name>
</gene>
<feature type="signal peptide" evidence="3">
    <location>
        <begin position="1"/>
        <end position="23"/>
    </location>
</feature>
<organism evidence="5 6">
    <name type="scientific">Acanthoscelides obtectus</name>
    <name type="common">Bean weevil</name>
    <name type="synonym">Bruchus obtectus</name>
    <dbReference type="NCBI Taxonomy" id="200917"/>
    <lineage>
        <taxon>Eukaryota</taxon>
        <taxon>Metazoa</taxon>
        <taxon>Ecdysozoa</taxon>
        <taxon>Arthropoda</taxon>
        <taxon>Hexapoda</taxon>
        <taxon>Insecta</taxon>
        <taxon>Pterygota</taxon>
        <taxon>Neoptera</taxon>
        <taxon>Endopterygota</taxon>
        <taxon>Coleoptera</taxon>
        <taxon>Polyphaga</taxon>
        <taxon>Cucujiformia</taxon>
        <taxon>Chrysomeloidea</taxon>
        <taxon>Chrysomelidae</taxon>
        <taxon>Bruchinae</taxon>
        <taxon>Bruchini</taxon>
        <taxon>Acanthoscelides</taxon>
    </lineage>
</organism>
<protein>
    <recommendedName>
        <fullName evidence="4">LRRNT domain-containing protein</fullName>
    </recommendedName>
</protein>
<keyword evidence="2 3" id="KW-0732">Signal</keyword>
<feature type="domain" description="LRRNT" evidence="4">
    <location>
        <begin position="33"/>
        <end position="65"/>
    </location>
</feature>